<proteinExistence type="predicted"/>
<name>A0A7S4GG71_9EUGL</name>
<protein>
    <submittedName>
        <fullName evidence="2">Uncharacterized protein</fullName>
    </submittedName>
</protein>
<dbReference type="EMBL" id="HBJA01137997">
    <property type="protein sequence ID" value="CAE0836120.1"/>
    <property type="molecule type" value="Transcribed_RNA"/>
</dbReference>
<evidence type="ECO:0000313" key="2">
    <source>
        <dbReference type="EMBL" id="CAE0836120.1"/>
    </source>
</evidence>
<dbReference type="AlphaFoldDB" id="A0A7S4GG71"/>
<accession>A0A7S4GG71</accession>
<sequence>MALVDGVVGPSDPTWACTVGTRGICGGTNCRRPSVGAQSCGSQTPHPPITTQQPSLLGYTQKYQPVYSLSLDGTPLQAQPPSTDPPAPSKSVLESATPTWTQNLHLDAPGLSTHTHWSFRGGRGG</sequence>
<organism evidence="2">
    <name type="scientific">Eutreptiella gymnastica</name>
    <dbReference type="NCBI Taxonomy" id="73025"/>
    <lineage>
        <taxon>Eukaryota</taxon>
        <taxon>Discoba</taxon>
        <taxon>Euglenozoa</taxon>
        <taxon>Euglenida</taxon>
        <taxon>Spirocuta</taxon>
        <taxon>Euglenophyceae</taxon>
        <taxon>Eutreptiales</taxon>
        <taxon>Eutreptiaceae</taxon>
        <taxon>Eutreptiella</taxon>
    </lineage>
</organism>
<gene>
    <name evidence="2" type="ORF">EGYM00163_LOCUS47484</name>
</gene>
<feature type="region of interest" description="Disordered" evidence="1">
    <location>
        <begin position="71"/>
        <end position="125"/>
    </location>
</feature>
<feature type="compositionally biased region" description="Polar residues" evidence="1">
    <location>
        <begin position="92"/>
        <end position="104"/>
    </location>
</feature>
<feature type="region of interest" description="Disordered" evidence="1">
    <location>
        <begin position="35"/>
        <end position="54"/>
    </location>
</feature>
<evidence type="ECO:0000256" key="1">
    <source>
        <dbReference type="SAM" id="MobiDB-lite"/>
    </source>
</evidence>
<reference evidence="2" key="1">
    <citation type="submission" date="2021-01" db="EMBL/GenBank/DDBJ databases">
        <authorList>
            <person name="Corre E."/>
            <person name="Pelletier E."/>
            <person name="Niang G."/>
            <person name="Scheremetjew M."/>
            <person name="Finn R."/>
            <person name="Kale V."/>
            <person name="Holt S."/>
            <person name="Cochrane G."/>
            <person name="Meng A."/>
            <person name="Brown T."/>
            <person name="Cohen L."/>
        </authorList>
    </citation>
    <scope>NUCLEOTIDE SEQUENCE</scope>
    <source>
        <strain evidence="2">CCMP1594</strain>
    </source>
</reference>